<dbReference type="EMBL" id="MU157832">
    <property type="protein sequence ID" value="KAF9532202.1"/>
    <property type="molecule type" value="Genomic_DNA"/>
</dbReference>
<evidence type="ECO:0000313" key="3">
    <source>
        <dbReference type="Proteomes" id="UP000807306"/>
    </source>
</evidence>
<dbReference type="Proteomes" id="UP000807306">
    <property type="component" value="Unassembled WGS sequence"/>
</dbReference>
<accession>A0A9P6JSQ1</accession>
<protein>
    <recommendedName>
        <fullName evidence="1">Ubiquitin-like domain-containing protein</fullName>
    </recommendedName>
</protein>
<evidence type="ECO:0000259" key="1">
    <source>
        <dbReference type="Pfam" id="PF22893"/>
    </source>
</evidence>
<reference evidence="2" key="1">
    <citation type="submission" date="2020-11" db="EMBL/GenBank/DDBJ databases">
        <authorList>
            <consortium name="DOE Joint Genome Institute"/>
            <person name="Ahrendt S."/>
            <person name="Riley R."/>
            <person name="Andreopoulos W."/>
            <person name="Labutti K."/>
            <person name="Pangilinan J."/>
            <person name="Ruiz-Duenas F.J."/>
            <person name="Barrasa J.M."/>
            <person name="Sanchez-Garcia M."/>
            <person name="Camarero S."/>
            <person name="Miyauchi S."/>
            <person name="Serrano A."/>
            <person name="Linde D."/>
            <person name="Babiker R."/>
            <person name="Drula E."/>
            <person name="Ayuso-Fernandez I."/>
            <person name="Pacheco R."/>
            <person name="Padilla G."/>
            <person name="Ferreira P."/>
            <person name="Barriuso J."/>
            <person name="Kellner H."/>
            <person name="Castanera R."/>
            <person name="Alfaro M."/>
            <person name="Ramirez L."/>
            <person name="Pisabarro A.G."/>
            <person name="Kuo A."/>
            <person name="Tritt A."/>
            <person name="Lipzen A."/>
            <person name="He G."/>
            <person name="Yan M."/>
            <person name="Ng V."/>
            <person name="Cullen D."/>
            <person name="Martin F."/>
            <person name="Rosso M.-N."/>
            <person name="Henrissat B."/>
            <person name="Hibbett D."/>
            <person name="Martinez A.T."/>
            <person name="Grigoriev I.V."/>
        </authorList>
    </citation>
    <scope>NUCLEOTIDE SEQUENCE</scope>
    <source>
        <strain evidence="2">CBS 506.95</strain>
    </source>
</reference>
<dbReference type="AlphaFoldDB" id="A0A9P6JSQ1"/>
<organism evidence="2 3">
    <name type="scientific">Crepidotus variabilis</name>
    <dbReference type="NCBI Taxonomy" id="179855"/>
    <lineage>
        <taxon>Eukaryota</taxon>
        <taxon>Fungi</taxon>
        <taxon>Dikarya</taxon>
        <taxon>Basidiomycota</taxon>
        <taxon>Agaricomycotina</taxon>
        <taxon>Agaricomycetes</taxon>
        <taxon>Agaricomycetidae</taxon>
        <taxon>Agaricales</taxon>
        <taxon>Agaricineae</taxon>
        <taxon>Crepidotaceae</taxon>
        <taxon>Crepidotus</taxon>
    </lineage>
</organism>
<feature type="domain" description="Ubiquitin-like" evidence="1">
    <location>
        <begin position="4"/>
        <end position="89"/>
    </location>
</feature>
<comment type="caution">
    <text evidence="2">The sequence shown here is derived from an EMBL/GenBank/DDBJ whole genome shotgun (WGS) entry which is preliminary data.</text>
</comment>
<name>A0A9P6JSQ1_9AGAR</name>
<proteinExistence type="predicted"/>
<dbReference type="Pfam" id="PF22893">
    <property type="entry name" value="ULD_2"/>
    <property type="match status" value="1"/>
</dbReference>
<dbReference type="InterPro" id="IPR054464">
    <property type="entry name" value="ULD_fung"/>
</dbReference>
<sequence length="179" mass="20833">MISGVIFVDCRGNEYPVSIAHAVSREIFCQAINLLFSGKAYEAVLHRSNINWGDYELVMCQNTSSRQMVELDDEGWGTIVEAGSKILMVPLYNDYEWYLCPHCDGCITVDPNLEFVECRWCQNIFRTGDDESRWRWICNKTETELKQIEEQKPTRRKGDRLCYLGSQQDYLKSIQRPAQ</sequence>
<evidence type="ECO:0000313" key="2">
    <source>
        <dbReference type="EMBL" id="KAF9532202.1"/>
    </source>
</evidence>
<gene>
    <name evidence="2" type="ORF">CPB83DRAFT_664346</name>
</gene>
<keyword evidence="3" id="KW-1185">Reference proteome</keyword>